<dbReference type="Pfam" id="PF12796">
    <property type="entry name" value="Ank_2"/>
    <property type="match status" value="1"/>
</dbReference>
<keyword evidence="5" id="KW-1185">Reference proteome</keyword>
<dbReference type="Gene3D" id="1.25.40.20">
    <property type="entry name" value="Ankyrin repeat-containing domain"/>
    <property type="match status" value="1"/>
</dbReference>
<evidence type="ECO:0000259" key="3">
    <source>
        <dbReference type="Pfam" id="PF26640"/>
    </source>
</evidence>
<keyword evidence="1" id="KW-0040">ANK repeat</keyword>
<proteinExistence type="predicted"/>
<organism evidence="4 5">
    <name type="scientific">Colletotrichum plurivorum</name>
    <dbReference type="NCBI Taxonomy" id="2175906"/>
    <lineage>
        <taxon>Eukaryota</taxon>
        <taxon>Fungi</taxon>
        <taxon>Dikarya</taxon>
        <taxon>Ascomycota</taxon>
        <taxon>Pezizomycotina</taxon>
        <taxon>Sordariomycetes</taxon>
        <taxon>Hypocreomycetidae</taxon>
        <taxon>Glomerellales</taxon>
        <taxon>Glomerellaceae</taxon>
        <taxon>Colletotrichum</taxon>
        <taxon>Colletotrichum orchidearum species complex</taxon>
    </lineage>
</organism>
<dbReference type="EMBL" id="WIGO01000039">
    <property type="protein sequence ID" value="KAF6835588.1"/>
    <property type="molecule type" value="Genomic_DNA"/>
</dbReference>
<dbReference type="PROSITE" id="PS50297">
    <property type="entry name" value="ANK_REP_REGION"/>
    <property type="match status" value="1"/>
</dbReference>
<evidence type="ECO:0000313" key="5">
    <source>
        <dbReference type="Proteomes" id="UP000654918"/>
    </source>
</evidence>
<feature type="domain" description="DUF8212" evidence="3">
    <location>
        <begin position="244"/>
        <end position="266"/>
    </location>
</feature>
<sequence>MEREVRILISRSKLISHFSIPSLGSVPLFLRLLTAEHRRKVQRNIWLIDCDSLQLLDFQGDPDVDYAILSHTWGKDEVFFADFKALESAAENETVQIRLARGGHVDIKETEGYRKISGAAQLAKGAGLQYVWVNTCCIDKTSSAELSESINSMFRWYQNASFFDKEWGYIDSKQSNTSFCALIANITGISEQVLVGTALLTDVNVANKMRWAAMRQTTRPEDTAYCLLGLFNVNMPLLYGEGVRAFVRLQEQIMRETDDQSIFLWGIPPFYRHRPDALHGLPAESPSLFSLPTSFDYVQPLPPSNISHSAPSTVTSQGLRATMLLVPAQPQGGDEYHAVLDCIASKSQRPSADLTPCIVLKRLWGDQFARVISSDGSGVLVLENHFKDTDGTYTNIYVKQSPFYSLPQILVRSAWQSPQVYPVIGAYPPESWDASLSMIRTKEPRSGRVIAVIRFGRQKEPPVPLFDVAVGLYRGHGRWSLCYEMRPWSTEAPSLQAVYSRSSVIKPEEGLSDLHKYINIMTTEKMKRGRRFLELEVSVTAELPSHGSLQPDPVYYPTHDRTSAGIGLAEGITFGSRSCCRVDAHDFGQARGDPNIDYVRMQRLPFNDFSPSHADISGSLRIRAALEHNSQTSQLERALKTLIDLGADITSKTPKGLTPVLLAVMSRRPQLVYYLMEKALSNLELQSAEFTRAHDTDTRETNWLGELPIHRAAATGSEKSFQALKRLEKGGLPFTACDHQSRSVLFHAACGGNKEIIQELVGLGAMIDLGDNLGRSPLHAAVMAAQPQAVEALLQLGAVVDNAMDIIGLTPLHLACLYGSDACVDALLQGTDAQVADVNRWTTGAVYFQPIHLAVGNGWIKIVAKLLAHGCESISGACNDYLKLLRPPLTDFVEGELVMLDKSLERDNLADTADLLLKVQRNENG</sequence>
<reference evidence="4" key="1">
    <citation type="journal article" date="2020" name="Phytopathology">
        <title>Genome Sequence Resources of Colletotrichum truncatum, C. plurivorum, C. musicola, and C. sojae: Four Species Pathogenic to Soybean (Glycine max).</title>
        <authorList>
            <person name="Rogerio F."/>
            <person name="Boufleur T.R."/>
            <person name="Ciampi-Guillardi M."/>
            <person name="Sukno S.A."/>
            <person name="Thon M.R."/>
            <person name="Massola Junior N.S."/>
            <person name="Baroncelli R."/>
        </authorList>
    </citation>
    <scope>NUCLEOTIDE SEQUENCE</scope>
    <source>
        <strain evidence="4">LFN00145</strain>
    </source>
</reference>
<feature type="domain" description="Heterokaryon incompatibility" evidence="2">
    <location>
        <begin position="66"/>
        <end position="162"/>
    </location>
</feature>
<dbReference type="AlphaFoldDB" id="A0A8H6KQP1"/>
<protein>
    <submittedName>
        <fullName evidence="4">Het domain protein</fullName>
    </submittedName>
</protein>
<dbReference type="PANTHER" id="PTHR10622:SF12">
    <property type="entry name" value="HET DOMAIN-CONTAINING PROTEIN"/>
    <property type="match status" value="1"/>
</dbReference>
<evidence type="ECO:0000259" key="2">
    <source>
        <dbReference type="Pfam" id="PF06985"/>
    </source>
</evidence>
<accession>A0A8H6KQP1</accession>
<name>A0A8H6KQP1_9PEZI</name>
<evidence type="ECO:0000313" key="4">
    <source>
        <dbReference type="EMBL" id="KAF6835588.1"/>
    </source>
</evidence>
<dbReference type="Pfam" id="PF26640">
    <property type="entry name" value="DUF8212"/>
    <property type="match status" value="1"/>
</dbReference>
<dbReference type="Pfam" id="PF06985">
    <property type="entry name" value="HET"/>
    <property type="match status" value="1"/>
</dbReference>
<dbReference type="PANTHER" id="PTHR10622">
    <property type="entry name" value="HET DOMAIN-CONTAINING PROTEIN"/>
    <property type="match status" value="1"/>
</dbReference>
<dbReference type="Pfam" id="PF00023">
    <property type="entry name" value="Ank"/>
    <property type="match status" value="1"/>
</dbReference>
<feature type="repeat" description="ANK" evidence="1">
    <location>
        <begin position="773"/>
        <end position="805"/>
    </location>
</feature>
<gene>
    <name evidence="4" type="ORF">CPLU01_04264</name>
</gene>
<dbReference type="InterPro" id="IPR036770">
    <property type="entry name" value="Ankyrin_rpt-contain_sf"/>
</dbReference>
<comment type="caution">
    <text evidence="4">The sequence shown here is derived from an EMBL/GenBank/DDBJ whole genome shotgun (WGS) entry which is preliminary data.</text>
</comment>
<dbReference type="Proteomes" id="UP000654918">
    <property type="component" value="Unassembled WGS sequence"/>
</dbReference>
<dbReference type="InterPro" id="IPR002110">
    <property type="entry name" value="Ankyrin_rpt"/>
</dbReference>
<dbReference type="SMART" id="SM00248">
    <property type="entry name" value="ANK"/>
    <property type="match status" value="6"/>
</dbReference>
<dbReference type="InterPro" id="IPR010730">
    <property type="entry name" value="HET"/>
</dbReference>
<evidence type="ECO:0000256" key="1">
    <source>
        <dbReference type="PROSITE-ProRule" id="PRU00023"/>
    </source>
</evidence>
<dbReference type="SUPFAM" id="SSF48403">
    <property type="entry name" value="Ankyrin repeat"/>
    <property type="match status" value="1"/>
</dbReference>
<dbReference type="InterPro" id="IPR058525">
    <property type="entry name" value="DUF8212"/>
</dbReference>
<dbReference type="PROSITE" id="PS50088">
    <property type="entry name" value="ANK_REPEAT"/>
    <property type="match status" value="1"/>
</dbReference>